<protein>
    <submittedName>
        <fullName evidence="5">Methyltransferase domain-containing protein</fullName>
    </submittedName>
</protein>
<sequence>MTMINNGERAVPGLTDPVTMAEHLARYEFALPFVTGREVLDVACGVGYGSQMMARRAKKVTGVDVDPECIEFARANYGHERVTYQQGDVRKLPFPDECFDVVVCFETIEHVLEGEECFREARRVLRPGGIYLVSTPNRLFFSPGRGPEDPPVNCFHRREYTVEEFQSLLGGAFLQYRIYQQSRPREINEDFNPVVKLLTTGEDAWYYIAVATREAPGAG</sequence>
<keyword evidence="3" id="KW-0949">S-adenosyl-L-methionine</keyword>
<comment type="caution">
    <text evidence="5">The sequence shown here is derived from an EMBL/GenBank/DDBJ whole genome shotgun (WGS) entry which is preliminary data.</text>
</comment>
<dbReference type="CDD" id="cd02440">
    <property type="entry name" value="AdoMet_MTases"/>
    <property type="match status" value="1"/>
</dbReference>
<organism evidence="5 6">
    <name type="scientific">Desulfofundulus thermobenzoicus</name>
    <dbReference type="NCBI Taxonomy" id="29376"/>
    <lineage>
        <taxon>Bacteria</taxon>
        <taxon>Bacillati</taxon>
        <taxon>Bacillota</taxon>
        <taxon>Clostridia</taxon>
        <taxon>Eubacteriales</taxon>
        <taxon>Peptococcaceae</taxon>
        <taxon>Desulfofundulus</taxon>
    </lineage>
</organism>
<dbReference type="InterPro" id="IPR029063">
    <property type="entry name" value="SAM-dependent_MTases_sf"/>
</dbReference>
<dbReference type="PANTHER" id="PTHR43464">
    <property type="entry name" value="METHYLTRANSFERASE"/>
    <property type="match status" value="1"/>
</dbReference>
<dbReference type="SUPFAM" id="SSF53335">
    <property type="entry name" value="S-adenosyl-L-methionine-dependent methyltransferases"/>
    <property type="match status" value="1"/>
</dbReference>
<dbReference type="PANTHER" id="PTHR43464:SF19">
    <property type="entry name" value="UBIQUINONE BIOSYNTHESIS O-METHYLTRANSFERASE, MITOCHONDRIAL"/>
    <property type="match status" value="1"/>
</dbReference>
<evidence type="ECO:0000313" key="5">
    <source>
        <dbReference type="EMBL" id="MQL52653.1"/>
    </source>
</evidence>
<dbReference type="GO" id="GO:0032259">
    <property type="term" value="P:methylation"/>
    <property type="evidence" value="ECO:0007669"/>
    <property type="project" value="UniProtKB-KW"/>
</dbReference>
<evidence type="ECO:0000256" key="2">
    <source>
        <dbReference type="ARBA" id="ARBA00022679"/>
    </source>
</evidence>
<dbReference type="EMBL" id="WHYR01000026">
    <property type="protein sequence ID" value="MQL52653.1"/>
    <property type="molecule type" value="Genomic_DNA"/>
</dbReference>
<proteinExistence type="predicted"/>
<evidence type="ECO:0000313" key="6">
    <source>
        <dbReference type="Proteomes" id="UP000441717"/>
    </source>
</evidence>
<feature type="domain" description="Methyltransferase type 11" evidence="4">
    <location>
        <begin position="40"/>
        <end position="132"/>
    </location>
</feature>
<dbReference type="Pfam" id="PF08241">
    <property type="entry name" value="Methyltransf_11"/>
    <property type="match status" value="1"/>
</dbReference>
<evidence type="ECO:0000256" key="1">
    <source>
        <dbReference type="ARBA" id="ARBA00022603"/>
    </source>
</evidence>
<evidence type="ECO:0000259" key="4">
    <source>
        <dbReference type="Pfam" id="PF08241"/>
    </source>
</evidence>
<name>A0A6N7ISW8_9FIRM</name>
<reference evidence="5 6" key="1">
    <citation type="submission" date="2019-10" db="EMBL/GenBank/DDBJ databases">
        <title>Comparative genomics of sulfur disproportionating microorganisms.</title>
        <authorList>
            <person name="Ward L.M."/>
            <person name="Bertran E."/>
            <person name="Johnston D."/>
        </authorList>
    </citation>
    <scope>NUCLEOTIDE SEQUENCE [LARGE SCALE GENOMIC DNA]</scope>
    <source>
        <strain evidence="5 6">DSM 14055</strain>
    </source>
</reference>
<dbReference type="AlphaFoldDB" id="A0A6N7ISW8"/>
<keyword evidence="6" id="KW-1185">Reference proteome</keyword>
<dbReference type="InterPro" id="IPR013216">
    <property type="entry name" value="Methyltransf_11"/>
</dbReference>
<dbReference type="GO" id="GO:0008757">
    <property type="term" value="F:S-adenosylmethionine-dependent methyltransferase activity"/>
    <property type="evidence" value="ECO:0007669"/>
    <property type="project" value="InterPro"/>
</dbReference>
<gene>
    <name evidence="5" type="ORF">GFC01_10340</name>
</gene>
<dbReference type="Proteomes" id="UP000441717">
    <property type="component" value="Unassembled WGS sequence"/>
</dbReference>
<evidence type="ECO:0000256" key="3">
    <source>
        <dbReference type="ARBA" id="ARBA00022691"/>
    </source>
</evidence>
<keyword evidence="1 5" id="KW-0489">Methyltransferase</keyword>
<dbReference type="OrthoDB" id="9757640at2"/>
<keyword evidence="2 5" id="KW-0808">Transferase</keyword>
<dbReference type="Gene3D" id="3.40.50.150">
    <property type="entry name" value="Vaccinia Virus protein VP39"/>
    <property type="match status" value="1"/>
</dbReference>
<accession>A0A6N7ISW8</accession>